<evidence type="ECO:0000313" key="12">
    <source>
        <dbReference type="EMBL" id="MBD2535628.1"/>
    </source>
</evidence>
<keyword evidence="6" id="KW-0067">ATP-binding</keyword>
<keyword evidence="5 12" id="KW-0418">Kinase</keyword>
<feature type="repeat" description="TPR" evidence="9">
    <location>
        <begin position="356"/>
        <end position="389"/>
    </location>
</feature>
<keyword evidence="9" id="KW-0802">TPR repeat</keyword>
<evidence type="ECO:0000256" key="1">
    <source>
        <dbReference type="ARBA" id="ARBA00012513"/>
    </source>
</evidence>
<keyword evidence="10" id="KW-0472">Membrane</keyword>
<evidence type="ECO:0000256" key="5">
    <source>
        <dbReference type="ARBA" id="ARBA00022777"/>
    </source>
</evidence>
<dbReference type="Pfam" id="PF13181">
    <property type="entry name" value="TPR_8"/>
    <property type="match status" value="2"/>
</dbReference>
<sequence length="621" mass="71347">MSCYCINPLCERRQNPDDADKCASCGTSLVINERVRLVKPLRELDRNPFTANEIFEIEDSGTQWSPGRKRRVMKILKWNSPQSVERFEREVLALQLINHPNIPQTNGDDDYFTVELENSPFKFRCLIMDKIEGENLEDWIETHHSVSQELALDWLEQIVAILDLVHHTEFFHRDIKPSNIILDPDGQLYLIDFGAVRQITDTYLAKVSSTGGTDRTISNYEITKVISHYYSPLEQAHGHAVPQSDFYALGRTMVRLVTGVKLRELQTNHDTGRLIWRHKAPQIDKPLADFIDELIDPNPAHRPQTTGIILWRLKKLPGQSKIYKITRSKPFIFSAAIASISLVGLLGYTVGLPMYANNLIAQGQKLEEENNTEQAQKVFEQAVKIRPELSNQISKFYFDIAGRVKEDLELEKKYYNLAAKYNPNDIDSYNNLALACQFLRDIDCVNKSYQQLFRLEPNSWTGHYNLANFYESQEKYDLAQEQYNLAIKSGQEQALIAVNNLSRLNNLQGNYTQAQKLAIEGLNKAPSNDKQLRAALYKNLAWAKLMQKDYQGADKDLQTAFNLDSQRVDVYCLLSKAKEALGDINSASGYGEICLLAKMDTWLPEVQKWREELIERIFKKR</sequence>
<dbReference type="RefSeq" id="WP_190946441.1">
    <property type="nucleotide sequence ID" value="NZ_JACJSI010000304.1"/>
</dbReference>
<keyword evidence="10" id="KW-1133">Transmembrane helix</keyword>
<keyword evidence="13" id="KW-1185">Reference proteome</keyword>
<gene>
    <name evidence="12" type="ORF">H6G97_42135</name>
</gene>
<dbReference type="SUPFAM" id="SSF56112">
    <property type="entry name" value="Protein kinase-like (PK-like)"/>
    <property type="match status" value="1"/>
</dbReference>
<dbReference type="InterPro" id="IPR008271">
    <property type="entry name" value="Ser/Thr_kinase_AS"/>
</dbReference>
<comment type="caution">
    <text evidence="12">The sequence shown here is derived from an EMBL/GenBank/DDBJ whole genome shotgun (WGS) entry which is preliminary data.</text>
</comment>
<dbReference type="NCBIfam" id="NF045510">
    <property type="entry name" value="4Cys_prefix_kin"/>
    <property type="match status" value="1"/>
</dbReference>
<comment type="catalytic activity">
    <reaction evidence="8">
        <text>L-seryl-[protein] + ATP = O-phospho-L-seryl-[protein] + ADP + H(+)</text>
        <dbReference type="Rhea" id="RHEA:17989"/>
        <dbReference type="Rhea" id="RHEA-COMP:9863"/>
        <dbReference type="Rhea" id="RHEA-COMP:11604"/>
        <dbReference type="ChEBI" id="CHEBI:15378"/>
        <dbReference type="ChEBI" id="CHEBI:29999"/>
        <dbReference type="ChEBI" id="CHEBI:30616"/>
        <dbReference type="ChEBI" id="CHEBI:83421"/>
        <dbReference type="ChEBI" id="CHEBI:456216"/>
        <dbReference type="EC" id="2.7.11.1"/>
    </reaction>
</comment>
<dbReference type="GO" id="GO:0016301">
    <property type="term" value="F:kinase activity"/>
    <property type="evidence" value="ECO:0007669"/>
    <property type="project" value="UniProtKB-KW"/>
</dbReference>
<protein>
    <recommendedName>
        <fullName evidence="1">non-specific serine/threonine protein kinase</fullName>
        <ecNumber evidence="1">2.7.11.1</ecNumber>
    </recommendedName>
</protein>
<dbReference type="SMART" id="SM00028">
    <property type="entry name" value="TPR"/>
    <property type="match status" value="5"/>
</dbReference>
<dbReference type="PROSITE" id="PS50005">
    <property type="entry name" value="TPR"/>
    <property type="match status" value="1"/>
</dbReference>
<feature type="transmembrane region" description="Helical" evidence="10">
    <location>
        <begin position="331"/>
        <end position="356"/>
    </location>
</feature>
<dbReference type="EMBL" id="JACJSI010000304">
    <property type="protein sequence ID" value="MBD2535628.1"/>
    <property type="molecule type" value="Genomic_DNA"/>
</dbReference>
<evidence type="ECO:0000256" key="4">
    <source>
        <dbReference type="ARBA" id="ARBA00022741"/>
    </source>
</evidence>
<evidence type="ECO:0000256" key="3">
    <source>
        <dbReference type="ARBA" id="ARBA00022679"/>
    </source>
</evidence>
<dbReference type="InterPro" id="IPR019734">
    <property type="entry name" value="TPR_rpt"/>
</dbReference>
<dbReference type="EC" id="2.7.11.1" evidence="1"/>
<evidence type="ECO:0000259" key="11">
    <source>
        <dbReference type="PROSITE" id="PS50011"/>
    </source>
</evidence>
<proteinExistence type="predicted"/>
<feature type="domain" description="Protein kinase" evidence="11">
    <location>
        <begin position="38"/>
        <end position="332"/>
    </location>
</feature>
<evidence type="ECO:0000256" key="7">
    <source>
        <dbReference type="ARBA" id="ARBA00047899"/>
    </source>
</evidence>
<evidence type="ECO:0000313" key="13">
    <source>
        <dbReference type="Proteomes" id="UP000623440"/>
    </source>
</evidence>
<evidence type="ECO:0000256" key="6">
    <source>
        <dbReference type="ARBA" id="ARBA00022840"/>
    </source>
</evidence>
<dbReference type="Gene3D" id="1.25.40.10">
    <property type="entry name" value="Tetratricopeptide repeat domain"/>
    <property type="match status" value="2"/>
</dbReference>
<evidence type="ECO:0000256" key="2">
    <source>
        <dbReference type="ARBA" id="ARBA00022527"/>
    </source>
</evidence>
<accession>A0ABR8E2D4</accession>
<reference evidence="12 13" key="1">
    <citation type="journal article" date="2020" name="ISME J.">
        <title>Comparative genomics reveals insights into cyanobacterial evolution and habitat adaptation.</title>
        <authorList>
            <person name="Chen M.Y."/>
            <person name="Teng W.K."/>
            <person name="Zhao L."/>
            <person name="Hu C.X."/>
            <person name="Zhou Y.K."/>
            <person name="Han B.P."/>
            <person name="Song L.R."/>
            <person name="Shu W.S."/>
        </authorList>
    </citation>
    <scope>NUCLEOTIDE SEQUENCE [LARGE SCALE GENOMIC DNA]</scope>
    <source>
        <strain evidence="12 13">FACHB-838</strain>
    </source>
</reference>
<name>A0ABR8E2D4_9NOSO</name>
<dbReference type="Proteomes" id="UP000623440">
    <property type="component" value="Unassembled WGS sequence"/>
</dbReference>
<keyword evidence="4" id="KW-0547">Nucleotide-binding</keyword>
<dbReference type="Pfam" id="PF00069">
    <property type="entry name" value="Pkinase"/>
    <property type="match status" value="1"/>
</dbReference>
<evidence type="ECO:0000256" key="10">
    <source>
        <dbReference type="SAM" id="Phobius"/>
    </source>
</evidence>
<dbReference type="Gene3D" id="1.10.510.10">
    <property type="entry name" value="Transferase(Phosphotransferase) domain 1"/>
    <property type="match status" value="1"/>
</dbReference>
<evidence type="ECO:0000256" key="9">
    <source>
        <dbReference type="PROSITE-ProRule" id="PRU00339"/>
    </source>
</evidence>
<dbReference type="InterPro" id="IPR011009">
    <property type="entry name" value="Kinase-like_dom_sf"/>
</dbReference>
<evidence type="ECO:0000256" key="8">
    <source>
        <dbReference type="ARBA" id="ARBA00048679"/>
    </source>
</evidence>
<dbReference type="PROSITE" id="PS00108">
    <property type="entry name" value="PROTEIN_KINASE_ST"/>
    <property type="match status" value="1"/>
</dbReference>
<dbReference type="SMART" id="SM00220">
    <property type="entry name" value="S_TKc"/>
    <property type="match status" value="1"/>
</dbReference>
<keyword evidence="3" id="KW-0808">Transferase</keyword>
<dbReference type="SUPFAM" id="SSF81901">
    <property type="entry name" value="HCP-like"/>
    <property type="match status" value="1"/>
</dbReference>
<organism evidence="12 13">
    <name type="scientific">Nostoc flagelliforme FACHB-838</name>
    <dbReference type="NCBI Taxonomy" id="2692904"/>
    <lineage>
        <taxon>Bacteria</taxon>
        <taxon>Bacillati</taxon>
        <taxon>Cyanobacteriota</taxon>
        <taxon>Cyanophyceae</taxon>
        <taxon>Nostocales</taxon>
        <taxon>Nostocaceae</taxon>
        <taxon>Nostoc</taxon>
    </lineage>
</organism>
<dbReference type="PANTHER" id="PTHR24363">
    <property type="entry name" value="SERINE/THREONINE PROTEIN KINASE"/>
    <property type="match status" value="1"/>
</dbReference>
<comment type="catalytic activity">
    <reaction evidence="7">
        <text>L-threonyl-[protein] + ATP = O-phospho-L-threonyl-[protein] + ADP + H(+)</text>
        <dbReference type="Rhea" id="RHEA:46608"/>
        <dbReference type="Rhea" id="RHEA-COMP:11060"/>
        <dbReference type="Rhea" id="RHEA-COMP:11605"/>
        <dbReference type="ChEBI" id="CHEBI:15378"/>
        <dbReference type="ChEBI" id="CHEBI:30013"/>
        <dbReference type="ChEBI" id="CHEBI:30616"/>
        <dbReference type="ChEBI" id="CHEBI:61977"/>
        <dbReference type="ChEBI" id="CHEBI:456216"/>
        <dbReference type="EC" id="2.7.11.1"/>
    </reaction>
</comment>
<dbReference type="InterPro" id="IPR000719">
    <property type="entry name" value="Prot_kinase_dom"/>
</dbReference>
<keyword evidence="2" id="KW-0723">Serine/threonine-protein kinase</keyword>
<dbReference type="InterPro" id="IPR011990">
    <property type="entry name" value="TPR-like_helical_dom_sf"/>
</dbReference>
<dbReference type="PANTHER" id="PTHR24363:SF0">
    <property type="entry name" value="SERINE_THREONINE KINASE LIKE DOMAIN CONTAINING 1"/>
    <property type="match status" value="1"/>
</dbReference>
<dbReference type="CDD" id="cd14014">
    <property type="entry name" value="STKc_PknB_like"/>
    <property type="match status" value="1"/>
</dbReference>
<dbReference type="PROSITE" id="PS50011">
    <property type="entry name" value="PROTEIN_KINASE_DOM"/>
    <property type="match status" value="1"/>
</dbReference>
<keyword evidence="10" id="KW-0812">Transmembrane</keyword>